<dbReference type="EMBL" id="JBJJXI010000137">
    <property type="protein sequence ID" value="KAL3387338.1"/>
    <property type="molecule type" value="Genomic_DNA"/>
</dbReference>
<dbReference type="InterPro" id="IPR051217">
    <property type="entry name" value="Insect_Cuticle_Struc_Prot"/>
</dbReference>
<evidence type="ECO:0008006" key="6">
    <source>
        <dbReference type="Google" id="ProtNLM"/>
    </source>
</evidence>
<accession>A0ABD2W3B9</accession>
<dbReference type="PROSITE" id="PS00233">
    <property type="entry name" value="CHIT_BIND_RR_1"/>
    <property type="match status" value="1"/>
</dbReference>
<organism evidence="4 5">
    <name type="scientific">Trichogramma kaykai</name>
    <dbReference type="NCBI Taxonomy" id="54128"/>
    <lineage>
        <taxon>Eukaryota</taxon>
        <taxon>Metazoa</taxon>
        <taxon>Ecdysozoa</taxon>
        <taxon>Arthropoda</taxon>
        <taxon>Hexapoda</taxon>
        <taxon>Insecta</taxon>
        <taxon>Pterygota</taxon>
        <taxon>Neoptera</taxon>
        <taxon>Endopterygota</taxon>
        <taxon>Hymenoptera</taxon>
        <taxon>Apocrita</taxon>
        <taxon>Proctotrupomorpha</taxon>
        <taxon>Chalcidoidea</taxon>
        <taxon>Trichogrammatidae</taxon>
        <taxon>Trichogramma</taxon>
    </lineage>
</organism>
<keyword evidence="1 2" id="KW-0193">Cuticle</keyword>
<evidence type="ECO:0000313" key="5">
    <source>
        <dbReference type="Proteomes" id="UP001627154"/>
    </source>
</evidence>
<feature type="compositionally biased region" description="Low complexity" evidence="3">
    <location>
        <begin position="142"/>
        <end position="157"/>
    </location>
</feature>
<evidence type="ECO:0000313" key="4">
    <source>
        <dbReference type="EMBL" id="KAL3387338.1"/>
    </source>
</evidence>
<dbReference type="Proteomes" id="UP001627154">
    <property type="component" value="Unassembled WGS sequence"/>
</dbReference>
<gene>
    <name evidence="4" type="ORF">TKK_017295</name>
</gene>
<dbReference type="InterPro" id="IPR031311">
    <property type="entry name" value="CHIT_BIND_RR_consensus"/>
</dbReference>
<reference evidence="4 5" key="1">
    <citation type="journal article" date="2024" name="bioRxiv">
        <title>A reference genome for Trichogramma kaykai: A tiny desert-dwelling parasitoid wasp with competing sex-ratio distorters.</title>
        <authorList>
            <person name="Culotta J."/>
            <person name="Lindsey A.R."/>
        </authorList>
    </citation>
    <scope>NUCLEOTIDE SEQUENCE [LARGE SCALE GENOMIC DNA]</scope>
    <source>
        <strain evidence="4 5">KSX58</strain>
    </source>
</reference>
<dbReference type="Pfam" id="PF00379">
    <property type="entry name" value="Chitin_bind_4"/>
    <property type="match status" value="1"/>
</dbReference>
<feature type="region of interest" description="Disordered" evidence="3">
    <location>
        <begin position="45"/>
        <end position="67"/>
    </location>
</feature>
<dbReference type="GO" id="GO:0042302">
    <property type="term" value="F:structural constituent of cuticle"/>
    <property type="evidence" value="ECO:0007669"/>
    <property type="project" value="UniProtKB-UniRule"/>
</dbReference>
<comment type="caution">
    <text evidence="4">The sequence shown here is derived from an EMBL/GenBank/DDBJ whole genome shotgun (WGS) entry which is preliminary data.</text>
</comment>
<dbReference type="PANTHER" id="PTHR12236">
    <property type="entry name" value="STRUCTURAL CONTITUENT OF CUTICLE"/>
    <property type="match status" value="1"/>
</dbReference>
<dbReference type="AlphaFoldDB" id="A0ABD2W3B9"/>
<feature type="region of interest" description="Disordered" evidence="3">
    <location>
        <begin position="134"/>
        <end position="163"/>
    </location>
</feature>
<sequence>MNFRMHKNYGYLKSLIYKKGTTCVLLLTTMLVGIRSEPQGSAYLPPSGISAASRPQADSGHPDDWAGDPVNYEFSYEVQDASAGLDFGHHEMRKDEEATGSYHVLLPDGRMQIVDYIADANGYRPIIRYEGTASYPAPAPYQPGTSSGGSPPAASEGYKYRKK</sequence>
<dbReference type="PRINTS" id="PR00947">
    <property type="entry name" value="CUTICLE"/>
</dbReference>
<protein>
    <recommendedName>
        <fullName evidence="6">Pro-resilin</fullName>
    </recommendedName>
</protein>
<evidence type="ECO:0000256" key="2">
    <source>
        <dbReference type="PROSITE-ProRule" id="PRU00497"/>
    </source>
</evidence>
<dbReference type="PANTHER" id="PTHR12236:SF98">
    <property type="entry name" value="CUTICULAR PROTEIN 56F"/>
    <property type="match status" value="1"/>
</dbReference>
<proteinExistence type="predicted"/>
<name>A0ABD2W3B9_9HYME</name>
<evidence type="ECO:0000256" key="1">
    <source>
        <dbReference type="ARBA" id="ARBA00022460"/>
    </source>
</evidence>
<dbReference type="PROSITE" id="PS51155">
    <property type="entry name" value="CHIT_BIND_RR_2"/>
    <property type="match status" value="1"/>
</dbReference>
<evidence type="ECO:0000256" key="3">
    <source>
        <dbReference type="SAM" id="MobiDB-lite"/>
    </source>
</evidence>
<dbReference type="InterPro" id="IPR000618">
    <property type="entry name" value="Insect_cuticle"/>
</dbReference>
<keyword evidence="5" id="KW-1185">Reference proteome</keyword>